<dbReference type="EMBL" id="JABDTM020028696">
    <property type="protein sequence ID" value="KAH0808521.1"/>
    <property type="molecule type" value="Genomic_DNA"/>
</dbReference>
<evidence type="ECO:0000256" key="2">
    <source>
        <dbReference type="SAM" id="SignalP"/>
    </source>
</evidence>
<name>A0A8J6LD58_TENMO</name>
<comment type="caution">
    <text evidence="3">The sequence shown here is derived from an EMBL/GenBank/DDBJ whole genome shotgun (WGS) entry which is preliminary data.</text>
</comment>
<evidence type="ECO:0000256" key="1">
    <source>
        <dbReference type="SAM" id="MobiDB-lite"/>
    </source>
</evidence>
<feature type="region of interest" description="Disordered" evidence="1">
    <location>
        <begin position="445"/>
        <end position="464"/>
    </location>
</feature>
<reference evidence="3" key="1">
    <citation type="journal article" date="2020" name="J Insects Food Feed">
        <title>The yellow mealworm (Tenebrio molitor) genome: a resource for the emerging insects as food and feed industry.</title>
        <authorList>
            <person name="Eriksson T."/>
            <person name="Andere A."/>
            <person name="Kelstrup H."/>
            <person name="Emery V."/>
            <person name="Picard C."/>
        </authorList>
    </citation>
    <scope>NUCLEOTIDE SEQUENCE</scope>
    <source>
        <strain evidence="3">Stoneville</strain>
        <tissue evidence="3">Whole head</tissue>
    </source>
</reference>
<keyword evidence="4" id="KW-1185">Reference proteome</keyword>
<accession>A0A8J6LD58</accession>
<gene>
    <name evidence="3" type="ORF">GEV33_014268</name>
</gene>
<feature type="compositionally biased region" description="Low complexity" evidence="1">
    <location>
        <begin position="605"/>
        <end position="618"/>
    </location>
</feature>
<proteinExistence type="predicted"/>
<dbReference type="InterPro" id="IPR009832">
    <property type="entry name" value="DUF1397"/>
</dbReference>
<dbReference type="PANTHER" id="PTHR20997">
    <property type="entry name" value="EG:BACR42I17.2 PROTEIN-RELATED"/>
    <property type="match status" value="1"/>
</dbReference>
<dbReference type="Pfam" id="PF07165">
    <property type="entry name" value="DUF1397"/>
    <property type="match status" value="1"/>
</dbReference>
<feature type="chain" id="PRO_5035164182" evidence="2">
    <location>
        <begin position="20"/>
        <end position="731"/>
    </location>
</feature>
<evidence type="ECO:0000313" key="3">
    <source>
        <dbReference type="EMBL" id="KAH0808521.1"/>
    </source>
</evidence>
<feature type="signal peptide" evidence="2">
    <location>
        <begin position="1"/>
        <end position="19"/>
    </location>
</feature>
<organism evidence="3 4">
    <name type="scientific">Tenebrio molitor</name>
    <name type="common">Yellow mealworm beetle</name>
    <dbReference type="NCBI Taxonomy" id="7067"/>
    <lineage>
        <taxon>Eukaryota</taxon>
        <taxon>Metazoa</taxon>
        <taxon>Ecdysozoa</taxon>
        <taxon>Arthropoda</taxon>
        <taxon>Hexapoda</taxon>
        <taxon>Insecta</taxon>
        <taxon>Pterygota</taxon>
        <taxon>Neoptera</taxon>
        <taxon>Endopterygota</taxon>
        <taxon>Coleoptera</taxon>
        <taxon>Polyphaga</taxon>
        <taxon>Cucujiformia</taxon>
        <taxon>Tenebrionidae</taxon>
        <taxon>Tenebrio</taxon>
    </lineage>
</organism>
<evidence type="ECO:0000313" key="4">
    <source>
        <dbReference type="Proteomes" id="UP000719412"/>
    </source>
</evidence>
<dbReference type="PANTHER" id="PTHR20997:SF2">
    <property type="entry name" value="EG:BACR42I17.2 PROTEIN-RELATED"/>
    <property type="match status" value="1"/>
</dbReference>
<feature type="region of interest" description="Disordered" evidence="1">
    <location>
        <begin position="320"/>
        <end position="341"/>
    </location>
</feature>
<dbReference type="AlphaFoldDB" id="A0A8J6LD58"/>
<feature type="compositionally biased region" description="Acidic residues" evidence="1">
    <location>
        <begin position="619"/>
        <end position="629"/>
    </location>
</feature>
<sequence>MQRILTAVALTLLVGYTVCQLPEGLDGVQDQINNIEGLENFNSSQLPTEEDVDRLVKEKCEKNGGGEEAFNALKGQKDELRACLEAHLNATVIQEEIEKSKKTGSMDEVFGKYCKKYPEIYACVEKITDKVKLCLDPAEQETMNKTLKIVGELKEFICFKDGDRIAMFIAEGGVECLESRKDELQVCVNQTVGSRIPTDMSVNSLPAFLFTDRECNDFDTIRTCFNDELEKCKDSTPANIVDAFFKFLKKHMPCDKDLGQMEPLSESSTGAASAIFVTSFATDQVVRRHFNFNQRVCPRNLTNQANLHRRRWVRDVKVQPPQGATRLGPDGSSLRRSSRIDWDGDWKGAGAKKLSQESGSGDPVKMKTTLIKFKVTREETHPVSVPTSSGAFSGELLTPHLLAPRNSLSSVTGEWRRTGICRASRDANLTADSFSSCRMFDPEAATYHSPDHAPAESQSSGEEHLGASVDHRLGVALDQRPEIPIICVDCPALPPPPHQQVGLLQSRPDSPHDLPKRTRIAKGELSHLFDIRIDREIFHPCRNCDRDCLSRLLIIIIESRGLIERRRGKPAANRGRNVIGSDRSAKGNSGEAREGRQVRGEESQVGVRAGPPSGVPPVGDEEVEEEDVGAADGGAAEDGAHPQVQEVVAGGPGGFQQIFNQTKSTRPDQINYDRGQGKSKLSGFFCCVFEKLALLRRPNRCGDISDMTVLSPQYDFIDRGGDAADGQIPSL</sequence>
<protein>
    <submittedName>
        <fullName evidence="3">Uncharacterized protein</fullName>
    </submittedName>
</protein>
<feature type="region of interest" description="Disordered" evidence="1">
    <location>
        <begin position="567"/>
        <end position="638"/>
    </location>
</feature>
<dbReference type="Proteomes" id="UP000719412">
    <property type="component" value="Unassembled WGS sequence"/>
</dbReference>
<keyword evidence="2" id="KW-0732">Signal</keyword>
<reference evidence="3" key="2">
    <citation type="submission" date="2021-08" db="EMBL/GenBank/DDBJ databases">
        <authorList>
            <person name="Eriksson T."/>
        </authorList>
    </citation>
    <scope>NUCLEOTIDE SEQUENCE</scope>
    <source>
        <strain evidence="3">Stoneville</strain>
        <tissue evidence="3">Whole head</tissue>
    </source>
</reference>
<feature type="compositionally biased region" description="Basic and acidic residues" evidence="1">
    <location>
        <begin position="591"/>
        <end position="602"/>
    </location>
</feature>